<dbReference type="GO" id="GO:0003700">
    <property type="term" value="F:DNA-binding transcription factor activity"/>
    <property type="evidence" value="ECO:0007669"/>
    <property type="project" value="InterPro"/>
</dbReference>
<evidence type="ECO:0000256" key="1">
    <source>
        <dbReference type="ARBA" id="ARBA00023015"/>
    </source>
</evidence>
<organism evidence="5 6">
    <name type="scientific">Rhodocytophaga rosea</name>
    <dbReference type="NCBI Taxonomy" id="2704465"/>
    <lineage>
        <taxon>Bacteria</taxon>
        <taxon>Pseudomonadati</taxon>
        <taxon>Bacteroidota</taxon>
        <taxon>Cytophagia</taxon>
        <taxon>Cytophagales</taxon>
        <taxon>Rhodocytophagaceae</taxon>
        <taxon>Rhodocytophaga</taxon>
    </lineage>
</organism>
<dbReference type="Proteomes" id="UP000480178">
    <property type="component" value="Chromosome"/>
</dbReference>
<protein>
    <submittedName>
        <fullName evidence="5">Metalloregulator ArsR/SmtB family transcription factor</fullName>
    </submittedName>
</protein>
<keyword evidence="6" id="KW-1185">Reference proteome</keyword>
<evidence type="ECO:0000313" key="5">
    <source>
        <dbReference type="EMBL" id="QHT70397.1"/>
    </source>
</evidence>
<dbReference type="EMBL" id="CP048222">
    <property type="protein sequence ID" value="QHT70397.1"/>
    <property type="molecule type" value="Genomic_DNA"/>
</dbReference>
<dbReference type="NCBIfam" id="NF033788">
    <property type="entry name" value="HTH_metalloreg"/>
    <property type="match status" value="1"/>
</dbReference>
<dbReference type="PANTHER" id="PTHR33154:SF18">
    <property type="entry name" value="ARSENICAL RESISTANCE OPERON REPRESSOR"/>
    <property type="match status" value="1"/>
</dbReference>
<dbReference type="InterPro" id="IPR018334">
    <property type="entry name" value="ArsR_HTH"/>
</dbReference>
<dbReference type="PANTHER" id="PTHR33154">
    <property type="entry name" value="TRANSCRIPTIONAL REGULATOR, ARSR FAMILY"/>
    <property type="match status" value="1"/>
</dbReference>
<reference evidence="5 6" key="1">
    <citation type="submission" date="2020-01" db="EMBL/GenBank/DDBJ databases">
        <authorList>
            <person name="Kim M.K."/>
        </authorList>
    </citation>
    <scope>NUCLEOTIDE SEQUENCE [LARGE SCALE GENOMIC DNA]</scope>
    <source>
        <strain evidence="5 6">172606-1</strain>
    </source>
</reference>
<dbReference type="SUPFAM" id="SSF46785">
    <property type="entry name" value="Winged helix' DNA-binding domain"/>
    <property type="match status" value="1"/>
</dbReference>
<sequence length="131" mass="15760">MKLKHFNINFGSQIFKAFSEEPRIRIIHLLYKNQEMCISDLEHILDFTQAKTSRHLVYLKNAGLVSYKKADQWVYYYLKEEVADIVQQIFQYLGKDPILLNDQEVYRILYSNRELAICKRQKSRWPLKLSE</sequence>
<dbReference type="InterPro" id="IPR001845">
    <property type="entry name" value="HTH_ArsR_DNA-bd_dom"/>
</dbReference>
<keyword evidence="1" id="KW-0805">Transcription regulation</keyword>
<dbReference type="Pfam" id="PF01022">
    <property type="entry name" value="HTH_5"/>
    <property type="match status" value="1"/>
</dbReference>
<accession>A0A6C0GR38</accession>
<dbReference type="AlphaFoldDB" id="A0A6C0GR38"/>
<evidence type="ECO:0000256" key="2">
    <source>
        <dbReference type="ARBA" id="ARBA00023125"/>
    </source>
</evidence>
<evidence type="ECO:0000259" key="4">
    <source>
        <dbReference type="PROSITE" id="PS50987"/>
    </source>
</evidence>
<dbReference type="InterPro" id="IPR051081">
    <property type="entry name" value="HTH_MetalResp_TranReg"/>
</dbReference>
<evidence type="ECO:0000313" key="6">
    <source>
        <dbReference type="Proteomes" id="UP000480178"/>
    </source>
</evidence>
<proteinExistence type="predicted"/>
<dbReference type="InterPro" id="IPR011991">
    <property type="entry name" value="ArsR-like_HTH"/>
</dbReference>
<dbReference type="PROSITE" id="PS50987">
    <property type="entry name" value="HTH_ARSR_2"/>
    <property type="match status" value="1"/>
</dbReference>
<dbReference type="InterPro" id="IPR036388">
    <property type="entry name" value="WH-like_DNA-bd_sf"/>
</dbReference>
<gene>
    <name evidence="5" type="ORF">GXP67_28950</name>
</gene>
<dbReference type="PRINTS" id="PR00778">
    <property type="entry name" value="HTHARSR"/>
</dbReference>
<keyword evidence="2" id="KW-0238">DNA-binding</keyword>
<dbReference type="Gene3D" id="1.10.10.10">
    <property type="entry name" value="Winged helix-like DNA-binding domain superfamily/Winged helix DNA-binding domain"/>
    <property type="match status" value="1"/>
</dbReference>
<dbReference type="SMART" id="SM00418">
    <property type="entry name" value="HTH_ARSR"/>
    <property type="match status" value="1"/>
</dbReference>
<dbReference type="InterPro" id="IPR036390">
    <property type="entry name" value="WH_DNA-bd_sf"/>
</dbReference>
<dbReference type="PROSITE" id="PS00846">
    <property type="entry name" value="HTH_ARSR_1"/>
    <property type="match status" value="1"/>
</dbReference>
<name>A0A6C0GR38_9BACT</name>
<evidence type="ECO:0000256" key="3">
    <source>
        <dbReference type="ARBA" id="ARBA00023163"/>
    </source>
</evidence>
<dbReference type="CDD" id="cd00090">
    <property type="entry name" value="HTH_ARSR"/>
    <property type="match status" value="1"/>
</dbReference>
<feature type="domain" description="HTH arsR-type" evidence="4">
    <location>
        <begin position="3"/>
        <end position="97"/>
    </location>
</feature>
<dbReference type="KEGG" id="rhoz:GXP67_28950"/>
<dbReference type="RefSeq" id="WP_162446376.1">
    <property type="nucleotide sequence ID" value="NZ_CP048222.1"/>
</dbReference>
<dbReference type="GO" id="GO:0003677">
    <property type="term" value="F:DNA binding"/>
    <property type="evidence" value="ECO:0007669"/>
    <property type="project" value="UniProtKB-KW"/>
</dbReference>
<keyword evidence="3" id="KW-0804">Transcription</keyword>